<accession>A0AAD7L5X7</accession>
<gene>
    <name evidence="7" type="ORF">O6P43_024084</name>
</gene>
<dbReference type="Pfam" id="PF25052">
    <property type="entry name" value="AtDEF-like"/>
    <property type="match status" value="1"/>
</dbReference>
<evidence type="ECO:0000256" key="2">
    <source>
        <dbReference type="ARBA" id="ARBA00022529"/>
    </source>
</evidence>
<evidence type="ECO:0000256" key="5">
    <source>
        <dbReference type="ARBA" id="ARBA00023157"/>
    </source>
</evidence>
<keyword evidence="4" id="KW-0611">Plant defense</keyword>
<dbReference type="InterPro" id="IPR010851">
    <property type="entry name" value="DEFL"/>
</dbReference>
<reference evidence="7" key="1">
    <citation type="journal article" date="2023" name="Science">
        <title>Elucidation of the pathway for biosynthesis of saponin adjuvants from the soapbark tree.</title>
        <authorList>
            <person name="Reed J."/>
            <person name="Orme A."/>
            <person name="El-Demerdash A."/>
            <person name="Owen C."/>
            <person name="Martin L.B.B."/>
            <person name="Misra R.C."/>
            <person name="Kikuchi S."/>
            <person name="Rejzek M."/>
            <person name="Martin A.C."/>
            <person name="Harkess A."/>
            <person name="Leebens-Mack J."/>
            <person name="Louveau T."/>
            <person name="Stephenson M.J."/>
            <person name="Osbourn A."/>
        </authorList>
    </citation>
    <scope>NUCLEOTIDE SEQUENCE</scope>
    <source>
        <strain evidence="7">S10</strain>
    </source>
</reference>
<keyword evidence="2" id="KW-0929">Antimicrobial</keyword>
<dbReference type="KEGG" id="qsa:O6P43_024084"/>
<keyword evidence="3" id="KW-0295">Fungicide</keyword>
<dbReference type="AlphaFoldDB" id="A0AAD7L5X7"/>
<organism evidence="7 8">
    <name type="scientific">Quillaja saponaria</name>
    <name type="common">Soap bark tree</name>
    <dbReference type="NCBI Taxonomy" id="32244"/>
    <lineage>
        <taxon>Eukaryota</taxon>
        <taxon>Viridiplantae</taxon>
        <taxon>Streptophyta</taxon>
        <taxon>Embryophyta</taxon>
        <taxon>Tracheophyta</taxon>
        <taxon>Spermatophyta</taxon>
        <taxon>Magnoliopsida</taxon>
        <taxon>eudicotyledons</taxon>
        <taxon>Gunneridae</taxon>
        <taxon>Pentapetalae</taxon>
        <taxon>rosids</taxon>
        <taxon>fabids</taxon>
        <taxon>Fabales</taxon>
        <taxon>Quillajaceae</taxon>
        <taxon>Quillaja</taxon>
    </lineage>
</organism>
<keyword evidence="5" id="KW-1015">Disulfide bond</keyword>
<feature type="signal peptide" evidence="6">
    <location>
        <begin position="1"/>
        <end position="22"/>
    </location>
</feature>
<evidence type="ECO:0000256" key="1">
    <source>
        <dbReference type="ARBA" id="ARBA00006722"/>
    </source>
</evidence>
<comment type="similarity">
    <text evidence="1">Belongs to the DEFL family.</text>
</comment>
<evidence type="ECO:0000256" key="4">
    <source>
        <dbReference type="ARBA" id="ARBA00022821"/>
    </source>
</evidence>
<keyword evidence="8" id="KW-1185">Reference proteome</keyword>
<dbReference type="GO" id="GO:0031640">
    <property type="term" value="P:killing of cells of another organism"/>
    <property type="evidence" value="ECO:0007669"/>
    <property type="project" value="UniProtKB-KW"/>
</dbReference>
<protein>
    <submittedName>
        <fullName evidence="7">Defensin-like protein</fullName>
    </submittedName>
</protein>
<evidence type="ECO:0000313" key="8">
    <source>
        <dbReference type="Proteomes" id="UP001163823"/>
    </source>
</evidence>
<evidence type="ECO:0000256" key="6">
    <source>
        <dbReference type="SAM" id="SignalP"/>
    </source>
</evidence>
<keyword evidence="6" id="KW-0732">Signal</keyword>
<feature type="chain" id="PRO_5041966284" evidence="6">
    <location>
        <begin position="23"/>
        <end position="96"/>
    </location>
</feature>
<dbReference type="GO" id="GO:0050832">
    <property type="term" value="P:defense response to fungus"/>
    <property type="evidence" value="ECO:0007669"/>
    <property type="project" value="UniProtKB-KW"/>
</dbReference>
<dbReference type="EMBL" id="JARAOO010000010">
    <property type="protein sequence ID" value="KAJ7952191.1"/>
    <property type="molecule type" value="Genomic_DNA"/>
</dbReference>
<evidence type="ECO:0000313" key="7">
    <source>
        <dbReference type="EMBL" id="KAJ7952191.1"/>
    </source>
</evidence>
<name>A0AAD7L5X7_QUISA</name>
<dbReference type="Proteomes" id="UP001163823">
    <property type="component" value="Chromosome 10"/>
</dbReference>
<proteinExistence type="inferred from homology"/>
<evidence type="ECO:0000256" key="3">
    <source>
        <dbReference type="ARBA" id="ARBA00022577"/>
    </source>
</evidence>
<comment type="caution">
    <text evidence="7">The sequence shown here is derived from an EMBL/GenBank/DDBJ whole genome shotgun (WGS) entry which is preliminary data.</text>
</comment>
<sequence length="96" mass="10068">MTITKLHLLAALVTFTLLVSRSIQDPAESDLCNFEDAADIDEAVSVKNVKGGCHFGGACNTSADCNHACAALDPDPKDVQCIPDPAGGNRCCCLLF</sequence>